<dbReference type="OrthoDB" id="10577403at2759"/>
<reference evidence="2" key="1">
    <citation type="submission" date="2022-08" db="EMBL/GenBank/DDBJ databases">
        <authorList>
            <person name="Kallberg Y."/>
            <person name="Tangrot J."/>
            <person name="Rosling A."/>
        </authorList>
    </citation>
    <scope>NUCLEOTIDE SEQUENCE</scope>
    <source>
        <strain evidence="2">Wild A</strain>
    </source>
</reference>
<proteinExistence type="predicted"/>
<name>A0A9W4X9H4_9GLOM</name>
<dbReference type="AlphaFoldDB" id="A0A9W4X9H4"/>
<evidence type="ECO:0000256" key="1">
    <source>
        <dbReference type="SAM" id="MobiDB-lite"/>
    </source>
</evidence>
<feature type="compositionally biased region" description="Basic and acidic residues" evidence="1">
    <location>
        <begin position="74"/>
        <end position="89"/>
    </location>
</feature>
<protein>
    <submittedName>
        <fullName evidence="2">464_t:CDS:1</fullName>
    </submittedName>
</protein>
<feature type="non-terminal residue" evidence="2">
    <location>
        <position position="105"/>
    </location>
</feature>
<comment type="caution">
    <text evidence="2">The sequence shown here is derived from an EMBL/GenBank/DDBJ whole genome shotgun (WGS) entry which is preliminary data.</text>
</comment>
<keyword evidence="3" id="KW-1185">Reference proteome</keyword>
<gene>
    <name evidence="2" type="ORF">FWILDA_LOCUS17362</name>
</gene>
<accession>A0A9W4X9H4</accession>
<sequence>NEPRVYAMSVAIEATVRLWMKMTLGLSLISRYGHNSSFLEPNCKLKDRSIARLVAQAKDIPYFSIRRRADKLVPKTDEKGKVRDDKNLEDGAPLVPTAGARPTPE</sequence>
<organism evidence="2 3">
    <name type="scientific">Funneliformis geosporum</name>
    <dbReference type="NCBI Taxonomy" id="1117311"/>
    <lineage>
        <taxon>Eukaryota</taxon>
        <taxon>Fungi</taxon>
        <taxon>Fungi incertae sedis</taxon>
        <taxon>Mucoromycota</taxon>
        <taxon>Glomeromycotina</taxon>
        <taxon>Glomeromycetes</taxon>
        <taxon>Glomerales</taxon>
        <taxon>Glomeraceae</taxon>
        <taxon>Funneliformis</taxon>
    </lineage>
</organism>
<feature type="region of interest" description="Disordered" evidence="1">
    <location>
        <begin position="74"/>
        <end position="105"/>
    </location>
</feature>
<dbReference type="EMBL" id="CAMKVN010013453">
    <property type="protein sequence ID" value="CAI2196008.1"/>
    <property type="molecule type" value="Genomic_DNA"/>
</dbReference>
<evidence type="ECO:0000313" key="2">
    <source>
        <dbReference type="EMBL" id="CAI2196008.1"/>
    </source>
</evidence>
<dbReference type="Proteomes" id="UP001153678">
    <property type="component" value="Unassembled WGS sequence"/>
</dbReference>
<evidence type="ECO:0000313" key="3">
    <source>
        <dbReference type="Proteomes" id="UP001153678"/>
    </source>
</evidence>